<dbReference type="PRINTS" id="PR00344">
    <property type="entry name" value="BCTRLSENSOR"/>
</dbReference>
<dbReference type="SUPFAM" id="SSF55874">
    <property type="entry name" value="ATPase domain of HSP90 chaperone/DNA topoisomerase II/histidine kinase"/>
    <property type="match status" value="1"/>
</dbReference>
<evidence type="ECO:0000256" key="9">
    <source>
        <dbReference type="ARBA" id="ARBA00064003"/>
    </source>
</evidence>
<dbReference type="PANTHER" id="PTHR45339">
    <property type="entry name" value="HYBRID SIGNAL TRANSDUCTION HISTIDINE KINASE J"/>
    <property type="match status" value="1"/>
</dbReference>
<dbReference type="SUPFAM" id="SSF47384">
    <property type="entry name" value="Homodimeric domain of signal transducing histidine kinase"/>
    <property type="match status" value="1"/>
</dbReference>
<feature type="domain" description="Histidine kinase" evidence="12">
    <location>
        <begin position="167"/>
        <end position="389"/>
    </location>
</feature>
<dbReference type="InterPro" id="IPR011006">
    <property type="entry name" value="CheY-like_superfamily"/>
</dbReference>
<keyword evidence="4" id="KW-0808">Transferase</keyword>
<dbReference type="InterPro" id="IPR003594">
    <property type="entry name" value="HATPase_dom"/>
</dbReference>
<dbReference type="FunFam" id="1.10.287.130:FF:000002">
    <property type="entry name" value="Two-component osmosensing histidine kinase"/>
    <property type="match status" value="1"/>
</dbReference>
<keyword evidence="15" id="KW-1185">Reference proteome</keyword>
<dbReference type="SMART" id="SM00388">
    <property type="entry name" value="HisKA"/>
    <property type="match status" value="1"/>
</dbReference>
<protein>
    <recommendedName>
        <fullName evidence="10">Sensory/regulatory protein RpfC</fullName>
        <ecNumber evidence="2">2.7.13.3</ecNumber>
    </recommendedName>
</protein>
<dbReference type="PROSITE" id="PS50109">
    <property type="entry name" value="HIS_KIN"/>
    <property type="match status" value="1"/>
</dbReference>
<dbReference type="InterPro" id="IPR001789">
    <property type="entry name" value="Sig_transdc_resp-reg_receiver"/>
</dbReference>
<organism evidence="14 15">
    <name type="scientific">Leptospira ryugenii</name>
    <dbReference type="NCBI Taxonomy" id="1917863"/>
    <lineage>
        <taxon>Bacteria</taxon>
        <taxon>Pseudomonadati</taxon>
        <taxon>Spirochaetota</taxon>
        <taxon>Spirochaetia</taxon>
        <taxon>Leptospirales</taxon>
        <taxon>Leptospiraceae</taxon>
        <taxon>Leptospira</taxon>
    </lineage>
</organism>
<dbReference type="InterPro" id="IPR003661">
    <property type="entry name" value="HisK_dim/P_dom"/>
</dbReference>
<dbReference type="InterPro" id="IPR035965">
    <property type="entry name" value="PAS-like_dom_sf"/>
</dbReference>
<gene>
    <name evidence="14" type="ORF">LPTSP4_30380</name>
</gene>
<proteinExistence type="predicted"/>
<dbReference type="Gene3D" id="1.10.287.130">
    <property type="match status" value="1"/>
</dbReference>
<comment type="catalytic activity">
    <reaction evidence="1">
        <text>ATP + protein L-histidine = ADP + protein N-phospho-L-histidine.</text>
        <dbReference type="EC" id="2.7.13.3"/>
    </reaction>
</comment>
<dbReference type="SUPFAM" id="SSF55785">
    <property type="entry name" value="PYP-like sensor domain (PAS domain)"/>
    <property type="match status" value="1"/>
</dbReference>
<evidence type="ECO:0000256" key="2">
    <source>
        <dbReference type="ARBA" id="ARBA00012438"/>
    </source>
</evidence>
<evidence type="ECO:0000256" key="1">
    <source>
        <dbReference type="ARBA" id="ARBA00000085"/>
    </source>
</evidence>
<evidence type="ECO:0000259" key="13">
    <source>
        <dbReference type="PROSITE" id="PS50110"/>
    </source>
</evidence>
<keyword evidence="7" id="KW-0067">ATP-binding</keyword>
<evidence type="ECO:0000256" key="6">
    <source>
        <dbReference type="ARBA" id="ARBA00022777"/>
    </source>
</evidence>
<comment type="subunit">
    <text evidence="9">At low DSF concentrations, interacts with RpfF.</text>
</comment>
<dbReference type="Pfam" id="PF00072">
    <property type="entry name" value="Response_reg"/>
    <property type="match status" value="1"/>
</dbReference>
<sequence length="549" mass="62381">MRSFSINVLETIIRKSGIGILIIDQEETISLVNQWFLKYALLQEIDVCEKNFIQVFPELKGTRLHRSIQLCLEDRQYSILTQTLNPFPFPLFESRKNQIDNKRIHQFIHIIPIPIENSEETLAMVQISDVTQQVVRESMLREQMNVATQLKEAAIQASHAKSLFLASMSHEIRTPLNSILGMTEVLEETRLDSDQKKYLEVLRNSGKALFNLINDILDLSRIEAGKIEIENHPFSLKNVIEETLSLFYLRAKNKGVALQSSIFPGLATSIYGDPIRLQQILINLLGNAVKFTNEGHINLSISHTVDIVEHKEMLLIEVEDTGIGIPESKLQSIFDSFTQVDNSNTRKFGGTGLGLTISKKLAELMSGKLSVESREGVGSKFKVILPYNPYHEQEELKRDHWEDLELPDPEHFPKLKILLAEDSPENVFLVQTLVRKYPIEIEVAENGKVAFDKVIQSKFDLVLMDVQMPIMDGNESITKIRHYESSHSISEAKALPIIALTANVSKEDIKASFEAGCNSYLTKPVRKSDLLKLIYYYGKDPDNLFPFKS</sequence>
<dbReference type="SMART" id="SM00387">
    <property type="entry name" value="HATPase_c"/>
    <property type="match status" value="1"/>
</dbReference>
<dbReference type="GO" id="GO:0000155">
    <property type="term" value="F:phosphorelay sensor kinase activity"/>
    <property type="evidence" value="ECO:0007669"/>
    <property type="project" value="InterPro"/>
</dbReference>
<dbReference type="Pfam" id="PF02518">
    <property type="entry name" value="HATPase_c"/>
    <property type="match status" value="1"/>
</dbReference>
<keyword evidence="8" id="KW-0902">Two-component regulatory system</keyword>
<dbReference type="EMBL" id="BFBB01000008">
    <property type="protein sequence ID" value="GBF51500.1"/>
    <property type="molecule type" value="Genomic_DNA"/>
</dbReference>
<dbReference type="FunFam" id="3.30.565.10:FF:000010">
    <property type="entry name" value="Sensor histidine kinase RcsC"/>
    <property type="match status" value="1"/>
</dbReference>
<evidence type="ECO:0000256" key="4">
    <source>
        <dbReference type="ARBA" id="ARBA00022679"/>
    </source>
</evidence>
<dbReference type="PANTHER" id="PTHR45339:SF1">
    <property type="entry name" value="HYBRID SIGNAL TRANSDUCTION HISTIDINE KINASE J"/>
    <property type="match status" value="1"/>
</dbReference>
<reference evidence="14 15" key="1">
    <citation type="submission" date="2018-02" db="EMBL/GenBank/DDBJ databases">
        <title>Novel Leptospira species isolated from soil and water in Japan.</title>
        <authorList>
            <person name="Nakao R."/>
            <person name="Masuzawa T."/>
        </authorList>
    </citation>
    <scope>NUCLEOTIDE SEQUENCE [LARGE SCALE GENOMIC DNA]</scope>
    <source>
        <strain evidence="14 15">YH101</strain>
    </source>
</reference>
<dbReference type="GO" id="GO:0005524">
    <property type="term" value="F:ATP binding"/>
    <property type="evidence" value="ECO:0007669"/>
    <property type="project" value="UniProtKB-KW"/>
</dbReference>
<evidence type="ECO:0000256" key="5">
    <source>
        <dbReference type="ARBA" id="ARBA00022741"/>
    </source>
</evidence>
<dbReference type="CDD" id="cd00082">
    <property type="entry name" value="HisKA"/>
    <property type="match status" value="1"/>
</dbReference>
<dbReference type="InterPro" id="IPR004358">
    <property type="entry name" value="Sig_transdc_His_kin-like_C"/>
</dbReference>
<dbReference type="RefSeq" id="WP_108977828.1">
    <property type="nucleotide sequence ID" value="NZ_BFBB01000008.1"/>
</dbReference>
<dbReference type="Proteomes" id="UP000245133">
    <property type="component" value="Unassembled WGS sequence"/>
</dbReference>
<accession>A0A2P2E3N0</accession>
<evidence type="ECO:0000256" key="10">
    <source>
        <dbReference type="ARBA" id="ARBA00068150"/>
    </source>
</evidence>
<dbReference type="SUPFAM" id="SSF52172">
    <property type="entry name" value="CheY-like"/>
    <property type="match status" value="1"/>
</dbReference>
<dbReference type="InterPro" id="IPR005467">
    <property type="entry name" value="His_kinase_dom"/>
</dbReference>
<dbReference type="Gene3D" id="3.40.50.2300">
    <property type="match status" value="1"/>
</dbReference>
<keyword evidence="6" id="KW-0418">Kinase</keyword>
<keyword evidence="5" id="KW-0547">Nucleotide-binding</keyword>
<dbReference type="CDD" id="cd17546">
    <property type="entry name" value="REC_hyHK_CKI1_RcsC-like"/>
    <property type="match status" value="1"/>
</dbReference>
<dbReference type="CDD" id="cd16922">
    <property type="entry name" value="HATPase_EvgS-ArcB-TorS-like"/>
    <property type="match status" value="1"/>
</dbReference>
<dbReference type="InterPro" id="IPR036890">
    <property type="entry name" value="HATPase_C_sf"/>
</dbReference>
<dbReference type="PROSITE" id="PS50110">
    <property type="entry name" value="RESPONSE_REGULATORY"/>
    <property type="match status" value="1"/>
</dbReference>
<evidence type="ECO:0000313" key="14">
    <source>
        <dbReference type="EMBL" id="GBF51500.1"/>
    </source>
</evidence>
<evidence type="ECO:0000256" key="3">
    <source>
        <dbReference type="ARBA" id="ARBA00022553"/>
    </source>
</evidence>
<dbReference type="OrthoDB" id="6192248at2"/>
<dbReference type="AlphaFoldDB" id="A0A2P2E3N0"/>
<feature type="domain" description="Response regulatory" evidence="13">
    <location>
        <begin position="416"/>
        <end position="538"/>
    </location>
</feature>
<comment type="caution">
    <text evidence="14">The sequence shown here is derived from an EMBL/GenBank/DDBJ whole genome shotgun (WGS) entry which is preliminary data.</text>
</comment>
<dbReference type="EC" id="2.7.13.3" evidence="2"/>
<evidence type="ECO:0000256" key="7">
    <source>
        <dbReference type="ARBA" id="ARBA00022840"/>
    </source>
</evidence>
<evidence type="ECO:0000256" key="8">
    <source>
        <dbReference type="ARBA" id="ARBA00023012"/>
    </source>
</evidence>
<evidence type="ECO:0000313" key="15">
    <source>
        <dbReference type="Proteomes" id="UP000245133"/>
    </source>
</evidence>
<dbReference type="SMART" id="SM00448">
    <property type="entry name" value="REC"/>
    <property type="match status" value="1"/>
</dbReference>
<keyword evidence="3 11" id="KW-0597">Phosphoprotein</keyword>
<dbReference type="Gene3D" id="3.30.450.20">
    <property type="entry name" value="PAS domain"/>
    <property type="match status" value="1"/>
</dbReference>
<evidence type="ECO:0000256" key="11">
    <source>
        <dbReference type="PROSITE-ProRule" id="PRU00169"/>
    </source>
</evidence>
<dbReference type="InterPro" id="IPR036097">
    <property type="entry name" value="HisK_dim/P_sf"/>
</dbReference>
<feature type="modified residue" description="4-aspartylphosphate" evidence="11">
    <location>
        <position position="465"/>
    </location>
</feature>
<name>A0A2P2E3N0_9LEPT</name>
<dbReference type="Pfam" id="PF00512">
    <property type="entry name" value="HisKA"/>
    <property type="match status" value="1"/>
</dbReference>
<dbReference type="Gene3D" id="3.30.565.10">
    <property type="entry name" value="Histidine kinase-like ATPase, C-terminal domain"/>
    <property type="match status" value="1"/>
</dbReference>
<evidence type="ECO:0000259" key="12">
    <source>
        <dbReference type="PROSITE" id="PS50109"/>
    </source>
</evidence>